<dbReference type="Proteomes" id="UP000317036">
    <property type="component" value="Unassembled WGS sequence"/>
</dbReference>
<dbReference type="InterPro" id="IPR001789">
    <property type="entry name" value="Sig_transdc_resp-reg_receiver"/>
</dbReference>
<evidence type="ECO:0000256" key="4">
    <source>
        <dbReference type="PROSITE-ProRule" id="PRU00169"/>
    </source>
</evidence>
<dbReference type="InterPro" id="IPR009057">
    <property type="entry name" value="Homeodomain-like_sf"/>
</dbReference>
<evidence type="ECO:0000256" key="1">
    <source>
        <dbReference type="ARBA" id="ARBA00023015"/>
    </source>
</evidence>
<dbReference type="GO" id="GO:0003700">
    <property type="term" value="F:DNA-binding transcription factor activity"/>
    <property type="evidence" value="ECO:0007669"/>
    <property type="project" value="InterPro"/>
</dbReference>
<feature type="domain" description="HTH araC/xylS-type" evidence="5">
    <location>
        <begin position="274"/>
        <end position="372"/>
    </location>
</feature>
<dbReference type="PANTHER" id="PTHR43280:SF2">
    <property type="entry name" value="HTH-TYPE TRANSCRIPTIONAL REGULATOR EXSA"/>
    <property type="match status" value="1"/>
</dbReference>
<proteinExistence type="predicted"/>
<evidence type="ECO:0000259" key="5">
    <source>
        <dbReference type="PROSITE" id="PS01124"/>
    </source>
</evidence>
<dbReference type="InterPro" id="IPR011006">
    <property type="entry name" value="CheY-like_superfamily"/>
</dbReference>
<dbReference type="InterPro" id="IPR020449">
    <property type="entry name" value="Tscrpt_reg_AraC-type_HTH"/>
</dbReference>
<evidence type="ECO:0000313" key="7">
    <source>
        <dbReference type="EMBL" id="TVY08113.1"/>
    </source>
</evidence>
<dbReference type="CDD" id="cd17536">
    <property type="entry name" value="REC_YesN-like"/>
    <property type="match status" value="1"/>
</dbReference>
<dbReference type="GO" id="GO:0043565">
    <property type="term" value="F:sequence-specific DNA binding"/>
    <property type="evidence" value="ECO:0007669"/>
    <property type="project" value="InterPro"/>
</dbReference>
<dbReference type="Gene3D" id="3.40.50.2300">
    <property type="match status" value="1"/>
</dbReference>
<dbReference type="InterPro" id="IPR018060">
    <property type="entry name" value="HTH_AraC"/>
</dbReference>
<comment type="caution">
    <text evidence="7">The sequence shown here is derived from an EMBL/GenBank/DDBJ whole genome shotgun (WGS) entry which is preliminary data.</text>
</comment>
<dbReference type="PRINTS" id="PR00032">
    <property type="entry name" value="HTHARAC"/>
</dbReference>
<dbReference type="Pfam" id="PF00072">
    <property type="entry name" value="Response_reg"/>
    <property type="match status" value="1"/>
</dbReference>
<evidence type="ECO:0000256" key="3">
    <source>
        <dbReference type="ARBA" id="ARBA00023163"/>
    </source>
</evidence>
<dbReference type="PROSITE" id="PS01124">
    <property type="entry name" value="HTH_ARAC_FAMILY_2"/>
    <property type="match status" value="1"/>
</dbReference>
<sequence length="376" mass="42572">MAGPPPRHFSTSQNRGARCYNRSQLKAPVGGLGMSRIYIVDDEPIICFGISQMIREYNRFEEIRTFTDGSSALNAILADPPDIVLTDIRMPKMDGIELCRQMREHRLPTQVIVLSGYGDFAYAQKCMSYGVKEYLLKPVTELELYPVLGKVLSEVKSGTFSLSRFEQWVVQLEEALWQAEEGRVSELLQEGKAHYFADAADGGGFPLLQMAQDGLELLAGKLNARGVFKFQMDPKHTGANKSGRQAFEAFEGQVFAWLHQLLEARGGGQLNLLEAALQYIEQHYREELTLEAVADRLGVTPTYFSHYFKKATNETFVHYRLRKRIEHAKRLLAIPHYKIIDIVAEVGYDSYPHFSRVFKKATGCSPTEFRSMLGIK</sequence>
<organism evidence="7 8">
    <name type="scientific">Paenibacillus cremeus</name>
    <dbReference type="NCBI Taxonomy" id="2163881"/>
    <lineage>
        <taxon>Bacteria</taxon>
        <taxon>Bacillati</taxon>
        <taxon>Bacillota</taxon>
        <taxon>Bacilli</taxon>
        <taxon>Bacillales</taxon>
        <taxon>Paenibacillaceae</taxon>
        <taxon>Paenibacillus</taxon>
    </lineage>
</organism>
<dbReference type="PROSITE" id="PS50110">
    <property type="entry name" value="RESPONSE_REGULATORY"/>
    <property type="match status" value="1"/>
</dbReference>
<name>A0A559K7P9_9BACL</name>
<dbReference type="GO" id="GO:0000160">
    <property type="term" value="P:phosphorelay signal transduction system"/>
    <property type="evidence" value="ECO:0007669"/>
    <property type="project" value="InterPro"/>
</dbReference>
<keyword evidence="4" id="KW-0597">Phosphoprotein</keyword>
<feature type="domain" description="Response regulatory" evidence="6">
    <location>
        <begin position="36"/>
        <end position="152"/>
    </location>
</feature>
<evidence type="ECO:0000256" key="2">
    <source>
        <dbReference type="ARBA" id="ARBA00023125"/>
    </source>
</evidence>
<accession>A0A559K7P9</accession>
<evidence type="ECO:0000259" key="6">
    <source>
        <dbReference type="PROSITE" id="PS50110"/>
    </source>
</evidence>
<keyword evidence="3" id="KW-0804">Transcription</keyword>
<dbReference type="Pfam" id="PF12833">
    <property type="entry name" value="HTH_18"/>
    <property type="match status" value="1"/>
</dbReference>
<keyword evidence="1" id="KW-0805">Transcription regulation</keyword>
<keyword evidence="2" id="KW-0238">DNA-binding</keyword>
<protein>
    <submittedName>
        <fullName evidence="7">Response regulator</fullName>
    </submittedName>
</protein>
<keyword evidence="8" id="KW-1185">Reference proteome</keyword>
<feature type="modified residue" description="4-aspartylphosphate" evidence="4">
    <location>
        <position position="87"/>
    </location>
</feature>
<dbReference type="OrthoDB" id="9788446at2"/>
<dbReference type="PANTHER" id="PTHR43280">
    <property type="entry name" value="ARAC-FAMILY TRANSCRIPTIONAL REGULATOR"/>
    <property type="match status" value="1"/>
</dbReference>
<reference evidence="7 8" key="1">
    <citation type="submission" date="2019-07" db="EMBL/GenBank/DDBJ databases">
        <authorList>
            <person name="Kim J."/>
        </authorList>
    </citation>
    <scope>NUCLEOTIDE SEQUENCE [LARGE SCALE GENOMIC DNA]</scope>
    <source>
        <strain evidence="7 8">JC52</strain>
    </source>
</reference>
<dbReference type="SMART" id="SM00448">
    <property type="entry name" value="REC"/>
    <property type="match status" value="1"/>
</dbReference>
<dbReference type="SUPFAM" id="SSF46689">
    <property type="entry name" value="Homeodomain-like"/>
    <property type="match status" value="2"/>
</dbReference>
<dbReference type="SUPFAM" id="SSF52172">
    <property type="entry name" value="CheY-like"/>
    <property type="match status" value="1"/>
</dbReference>
<gene>
    <name evidence="7" type="ORF">FPZ49_20390</name>
</gene>
<evidence type="ECO:0000313" key="8">
    <source>
        <dbReference type="Proteomes" id="UP000317036"/>
    </source>
</evidence>
<dbReference type="SMART" id="SM00342">
    <property type="entry name" value="HTH_ARAC"/>
    <property type="match status" value="1"/>
</dbReference>
<dbReference type="AlphaFoldDB" id="A0A559K7P9"/>
<dbReference type="EMBL" id="VNJI01000027">
    <property type="protein sequence ID" value="TVY08113.1"/>
    <property type="molecule type" value="Genomic_DNA"/>
</dbReference>
<dbReference type="Gene3D" id="1.10.10.60">
    <property type="entry name" value="Homeodomain-like"/>
    <property type="match status" value="2"/>
</dbReference>